<evidence type="ECO:0000313" key="2">
    <source>
        <dbReference type="EMBL" id="ACR79565.1"/>
    </source>
</evidence>
<sequence>MKKNIIVLVVFLLLVSLLIAAGTVKIRAKNIVGSKDQVYLTGDVYIEKEGEVSVETDEATLLAKKGNWNYIVAEGSTYALFSTGEATATFLEYNMDTSSGVMKGDVIASLKDDKGKQKLLVKNAAELDFNLDTEEFIGETLSKKDPAFKPVLIYYRDELEARALYFEYHGKKGIFYLKGDVYIVDKKNNRTITASELTYNTTNDTFEGKDVYLEIILEEGEQ</sequence>
<dbReference type="InterPro" id="IPR005653">
    <property type="entry name" value="OstA-like_N"/>
</dbReference>
<dbReference type="EMBL" id="CP001634">
    <property type="protein sequence ID" value="ACR79565.1"/>
    <property type="molecule type" value="Genomic_DNA"/>
</dbReference>
<evidence type="ECO:0000313" key="3">
    <source>
        <dbReference type="Proteomes" id="UP000002382"/>
    </source>
</evidence>
<name>C5CGC4_KOSOT</name>
<organism evidence="2 3">
    <name type="scientific">Kosmotoga olearia (strain ATCC BAA-1733 / DSM 21960 / TBF 19.5.1)</name>
    <dbReference type="NCBI Taxonomy" id="521045"/>
    <lineage>
        <taxon>Bacteria</taxon>
        <taxon>Thermotogati</taxon>
        <taxon>Thermotogota</taxon>
        <taxon>Thermotogae</taxon>
        <taxon>Kosmotogales</taxon>
        <taxon>Kosmotogaceae</taxon>
        <taxon>Kosmotoga</taxon>
    </lineage>
</organism>
<protein>
    <submittedName>
        <fullName evidence="2">OstA family protein</fullName>
    </submittedName>
</protein>
<dbReference type="RefSeq" id="WP_015868227.1">
    <property type="nucleotide sequence ID" value="NC_012785.1"/>
</dbReference>
<dbReference type="KEGG" id="kol:Kole_0855"/>
<accession>C5CGC4</accession>
<dbReference type="HOGENOM" id="CLU_1249407_0_0_0"/>
<dbReference type="eggNOG" id="COG1934">
    <property type="taxonomic scope" value="Bacteria"/>
</dbReference>
<dbReference type="OrthoDB" id="44813at2"/>
<dbReference type="STRING" id="521045.Kole_0855"/>
<keyword evidence="3" id="KW-1185">Reference proteome</keyword>
<evidence type="ECO:0000259" key="1">
    <source>
        <dbReference type="Pfam" id="PF03968"/>
    </source>
</evidence>
<proteinExistence type="predicted"/>
<reference evidence="2 3" key="1">
    <citation type="submission" date="2009-06" db="EMBL/GenBank/DDBJ databases">
        <title>Complete sequence of Thermotogales bacterium TBF 19.5.1.</title>
        <authorList>
            <consortium name="US DOE Joint Genome Institute"/>
            <person name="Lucas S."/>
            <person name="Copeland A."/>
            <person name="Lapidus A."/>
            <person name="Glavina del Rio T."/>
            <person name="Tice H."/>
            <person name="Bruce D."/>
            <person name="Goodwin L."/>
            <person name="Pitluck S."/>
            <person name="Chertkov O."/>
            <person name="Brettin T."/>
            <person name="Detter J.C."/>
            <person name="Han C."/>
            <person name="Schmutz J."/>
            <person name="Larimer F."/>
            <person name="Land M."/>
            <person name="Hauser L."/>
            <person name="Kyrpides N."/>
            <person name="Ovchinnikova G."/>
            <person name="Noll K."/>
        </authorList>
    </citation>
    <scope>NUCLEOTIDE SEQUENCE [LARGE SCALE GENOMIC DNA]</scope>
    <source>
        <strain evidence="3">ATCC BAA-1733 / DSM 21960 / TBF 19.5.1</strain>
    </source>
</reference>
<dbReference type="Pfam" id="PF03968">
    <property type="entry name" value="LptD_N"/>
    <property type="match status" value="1"/>
</dbReference>
<feature type="domain" description="Organic solvent tolerance-like N-terminal" evidence="1">
    <location>
        <begin position="34"/>
        <end position="114"/>
    </location>
</feature>
<dbReference type="AlphaFoldDB" id="C5CGC4"/>
<dbReference type="Proteomes" id="UP000002382">
    <property type="component" value="Chromosome"/>
</dbReference>
<dbReference type="Gene3D" id="2.60.450.10">
    <property type="entry name" value="Lipopolysaccharide (LPS) transport protein A like domain"/>
    <property type="match status" value="1"/>
</dbReference>
<reference evidence="2 3" key="2">
    <citation type="journal article" date="2011" name="J. Bacteriol.">
        <title>Genome Sequence of Kosmotoga olearia Strain TBF 19.5.1, a Thermophilic Bacterium with a Wide Growth Temperature Range, Isolated from the Troll B Oil Platform in the North Sea.</title>
        <authorList>
            <person name="Swithers K.S."/>
            <person name="Dipippo J.L."/>
            <person name="Bruce D.C."/>
            <person name="Detter C."/>
            <person name="Tapia R."/>
            <person name="Han S."/>
            <person name="Goodwin L.A."/>
            <person name="Han J."/>
            <person name="Woyke T."/>
            <person name="Pitluck S."/>
            <person name="Pennacchio L."/>
            <person name="Nolan M."/>
            <person name="Mikhailova N."/>
            <person name="Land M.L."/>
            <person name="Nesbo C.L."/>
            <person name="Gogarten J.P."/>
            <person name="Noll K.M."/>
        </authorList>
    </citation>
    <scope>NUCLEOTIDE SEQUENCE [LARGE SCALE GENOMIC DNA]</scope>
    <source>
        <strain evidence="3">ATCC BAA-1733 / DSM 21960 / TBF 19.5.1</strain>
    </source>
</reference>
<gene>
    <name evidence="2" type="ordered locus">Kole_0855</name>
</gene>